<dbReference type="InterPro" id="IPR011545">
    <property type="entry name" value="DEAD/DEAH_box_helicase_dom"/>
</dbReference>
<evidence type="ECO:0000256" key="8">
    <source>
        <dbReference type="SAM" id="MobiDB-lite"/>
    </source>
</evidence>
<evidence type="ECO:0000256" key="3">
    <source>
        <dbReference type="ARBA" id="ARBA00022806"/>
    </source>
</evidence>
<dbReference type="PROSITE" id="PS51194">
    <property type="entry name" value="HELICASE_CTER"/>
    <property type="match status" value="1"/>
</dbReference>
<keyword evidence="4 6" id="KW-0067">ATP-binding</keyword>
<dbReference type="AlphaFoldDB" id="A0A445EUV9"/>
<dbReference type="SMART" id="SM00490">
    <property type="entry name" value="HELICc"/>
    <property type="match status" value="1"/>
</dbReference>
<keyword evidence="2 6" id="KW-0378">Hydrolase</keyword>
<feature type="compositionally biased region" description="Basic and acidic residues" evidence="8">
    <location>
        <begin position="659"/>
        <end position="670"/>
    </location>
</feature>
<dbReference type="PROSITE" id="PS51195">
    <property type="entry name" value="Q_MOTIF"/>
    <property type="match status" value="1"/>
</dbReference>
<evidence type="ECO:0000259" key="10">
    <source>
        <dbReference type="PROSITE" id="PS51194"/>
    </source>
</evidence>
<feature type="compositionally biased region" description="Basic residues" evidence="8">
    <location>
        <begin position="680"/>
        <end position="689"/>
    </location>
</feature>
<dbReference type="SMART" id="SM00487">
    <property type="entry name" value="DEXDc"/>
    <property type="match status" value="1"/>
</dbReference>
<dbReference type="CDD" id="cd17947">
    <property type="entry name" value="DEADc_DDX27"/>
    <property type="match status" value="1"/>
</dbReference>
<evidence type="ECO:0000259" key="11">
    <source>
        <dbReference type="PROSITE" id="PS51195"/>
    </source>
</evidence>
<evidence type="ECO:0000259" key="9">
    <source>
        <dbReference type="PROSITE" id="PS51192"/>
    </source>
</evidence>
<feature type="domain" description="Helicase ATP-binding" evidence="9">
    <location>
        <begin position="183"/>
        <end position="357"/>
    </location>
</feature>
<sequence>MFPFLFEPQSDEEIEHSEEEEASEPESEPGSEPEESEGEEEEDEQEASRISKEKKKKKTQSPWDFAKYTESVAEEHARRSTTSVDEKISKALKQRSTPLAVPSQNNDVDDSSDSEPDKQEDYRPDEEDEEEGNAADSKSFFAPSDGASFHADSFLQLHLSRPLLRACEALGYAKPTPIQAACIPLALNGRDICGSAITGSGKTAAFALPTLERLLFRPKRMHAIRVLILTPTRELAVQVHSMIEKLAQFTDIRCCLVVGGLSTKVQEAALRSMPDIVVATPGRMIDHLRNSMSVDLDDLAVLILDEADRLLELGFSAEIHELVRMCPKKRQTMLFSATMTEEVDDLIKLSLTKPVRLSADPSAKRPAALTEEVVRIRRLREANQEAVLLAMCSKTFTSKVIIFSGTKQAAHRLKIIFGLAGLKAAELHGNLTQAQRLEALEQFRKQEVDFLIATDVAARGLDIIGVQTVINYACPRDLTSYVHRVGRTARAGREGCAVTFVTDNDRSLLKAIAKRAGSKLKSRIVAEQSIHKWSHIIEQLEDQIAEVLEEEREERALRKAEMEATKAENLIAHKEEIFSRPKRTWFVTETEKKVAAKAAKASINNDKSSGKVISAQEAEDLKMKEKRKREREKNLPRKKRRKLEAAREMLEDEGDDDKPEAKGANKKEKGGLSLVDVAYRRAKAVKAVKKAMDSGKIVKKNKKNTNRPSHKSSSRTQEMQELFQADMKDKKPKRRGAGAGKKSKSSFKSKSRYKRR</sequence>
<name>A0A445EUV9_ARAHY</name>
<feature type="compositionally biased region" description="Basic residues" evidence="8">
    <location>
        <begin position="624"/>
        <end position="642"/>
    </location>
</feature>
<comment type="similarity">
    <text evidence="6">Belongs to the DEAD box helicase family.</text>
</comment>
<keyword evidence="7" id="KW-0175">Coiled coil</keyword>
<feature type="region of interest" description="Disordered" evidence="8">
    <location>
        <begin position="1"/>
        <end position="141"/>
    </location>
</feature>
<feature type="compositionally biased region" description="Basic and acidic residues" evidence="8">
    <location>
        <begin position="73"/>
        <end position="89"/>
    </location>
</feature>
<comment type="caution">
    <text evidence="12">The sequence shown here is derived from an EMBL/GenBank/DDBJ whole genome shotgun (WGS) entry which is preliminary data.</text>
</comment>
<feature type="domain" description="DEAD-box RNA helicase Q" evidence="11">
    <location>
        <begin position="152"/>
        <end position="180"/>
    </location>
</feature>
<evidence type="ECO:0000256" key="7">
    <source>
        <dbReference type="SAM" id="Coils"/>
    </source>
</evidence>
<dbReference type="Proteomes" id="UP000289738">
    <property type="component" value="Chromosome A01"/>
</dbReference>
<feature type="coiled-coil region" evidence="7">
    <location>
        <begin position="530"/>
        <end position="577"/>
    </location>
</feature>
<dbReference type="CDD" id="cd18787">
    <property type="entry name" value="SF2_C_DEAD"/>
    <property type="match status" value="1"/>
</dbReference>
<dbReference type="InterPro" id="IPR050079">
    <property type="entry name" value="DEAD_box_RNA_helicase"/>
</dbReference>
<dbReference type="EMBL" id="SDMP01000001">
    <property type="protein sequence ID" value="RYR79269.1"/>
    <property type="molecule type" value="Genomic_DNA"/>
</dbReference>
<evidence type="ECO:0000256" key="4">
    <source>
        <dbReference type="ARBA" id="ARBA00022840"/>
    </source>
</evidence>
<dbReference type="InterPro" id="IPR014014">
    <property type="entry name" value="RNA_helicase_DEAD_Q_motif"/>
</dbReference>
<dbReference type="OrthoDB" id="10259843at2759"/>
<feature type="region of interest" description="Disordered" evidence="8">
    <location>
        <begin position="598"/>
        <end position="756"/>
    </location>
</feature>
<evidence type="ECO:0000256" key="6">
    <source>
        <dbReference type="RuleBase" id="RU000492"/>
    </source>
</evidence>
<keyword evidence="1 6" id="KW-0547">Nucleotide-binding</keyword>
<dbReference type="SUPFAM" id="SSF52540">
    <property type="entry name" value="P-loop containing nucleoside triphosphate hydrolases"/>
    <property type="match status" value="1"/>
</dbReference>
<dbReference type="SMR" id="A0A445EUV9"/>
<evidence type="ECO:0008006" key="14">
    <source>
        <dbReference type="Google" id="ProtNLM"/>
    </source>
</evidence>
<dbReference type="GO" id="GO:0003676">
    <property type="term" value="F:nucleic acid binding"/>
    <property type="evidence" value="ECO:0007669"/>
    <property type="project" value="InterPro"/>
</dbReference>
<dbReference type="GO" id="GO:0005524">
    <property type="term" value="F:ATP binding"/>
    <property type="evidence" value="ECO:0007669"/>
    <property type="project" value="UniProtKB-KW"/>
</dbReference>
<feature type="compositionally biased region" description="Acidic residues" evidence="8">
    <location>
        <begin position="9"/>
        <end position="45"/>
    </location>
</feature>
<feature type="short sequence motif" description="Q motif" evidence="5">
    <location>
        <begin position="152"/>
        <end position="180"/>
    </location>
</feature>
<dbReference type="PANTHER" id="PTHR47959:SF14">
    <property type="entry name" value="DEAD-BOX ATP-DEPENDENT RNA HELICASE 28"/>
    <property type="match status" value="1"/>
</dbReference>
<dbReference type="InterPro" id="IPR001650">
    <property type="entry name" value="Helicase_C-like"/>
</dbReference>
<dbReference type="GO" id="GO:0005829">
    <property type="term" value="C:cytosol"/>
    <property type="evidence" value="ECO:0007669"/>
    <property type="project" value="TreeGrafter"/>
</dbReference>
<dbReference type="PROSITE" id="PS00039">
    <property type="entry name" value="DEAD_ATP_HELICASE"/>
    <property type="match status" value="1"/>
</dbReference>
<dbReference type="STRING" id="3818.A0A445EUV9"/>
<evidence type="ECO:0000256" key="2">
    <source>
        <dbReference type="ARBA" id="ARBA00022801"/>
    </source>
</evidence>
<reference evidence="12 13" key="1">
    <citation type="submission" date="2019-01" db="EMBL/GenBank/DDBJ databases">
        <title>Sequencing of cultivated peanut Arachis hypogaea provides insights into genome evolution and oil improvement.</title>
        <authorList>
            <person name="Chen X."/>
        </authorList>
    </citation>
    <scope>NUCLEOTIDE SEQUENCE [LARGE SCALE GENOMIC DNA]</scope>
    <source>
        <strain evidence="13">cv. Fuhuasheng</strain>
        <tissue evidence="12">Leaves</tissue>
    </source>
</reference>
<dbReference type="InterPro" id="IPR000629">
    <property type="entry name" value="RNA-helicase_DEAD-box_CS"/>
</dbReference>
<keyword evidence="3 6" id="KW-0347">Helicase</keyword>
<feature type="domain" description="Helicase C-terminal" evidence="10">
    <location>
        <begin position="387"/>
        <end position="531"/>
    </location>
</feature>
<evidence type="ECO:0000313" key="13">
    <source>
        <dbReference type="Proteomes" id="UP000289738"/>
    </source>
</evidence>
<protein>
    <recommendedName>
        <fullName evidence="14">DEAD-box ATP-dependent RNA helicase</fullName>
    </recommendedName>
</protein>
<dbReference type="GO" id="GO:0003724">
    <property type="term" value="F:RNA helicase activity"/>
    <property type="evidence" value="ECO:0007669"/>
    <property type="project" value="InterPro"/>
</dbReference>
<dbReference type="PANTHER" id="PTHR47959">
    <property type="entry name" value="ATP-DEPENDENT RNA HELICASE RHLE-RELATED"/>
    <property type="match status" value="1"/>
</dbReference>
<keyword evidence="13" id="KW-1185">Reference proteome</keyword>
<feature type="compositionally biased region" description="Basic residues" evidence="8">
    <location>
        <begin position="730"/>
        <end position="756"/>
    </location>
</feature>
<dbReference type="Pfam" id="PF00271">
    <property type="entry name" value="Helicase_C"/>
    <property type="match status" value="1"/>
</dbReference>
<feature type="compositionally biased region" description="Acidic residues" evidence="8">
    <location>
        <begin position="123"/>
        <end position="133"/>
    </location>
</feature>
<dbReference type="PROSITE" id="PS51192">
    <property type="entry name" value="HELICASE_ATP_BIND_1"/>
    <property type="match status" value="1"/>
</dbReference>
<evidence type="ECO:0000256" key="5">
    <source>
        <dbReference type="PROSITE-ProRule" id="PRU00552"/>
    </source>
</evidence>
<evidence type="ECO:0000256" key="1">
    <source>
        <dbReference type="ARBA" id="ARBA00022741"/>
    </source>
</evidence>
<dbReference type="InterPro" id="IPR027417">
    <property type="entry name" value="P-loop_NTPase"/>
</dbReference>
<evidence type="ECO:0000313" key="12">
    <source>
        <dbReference type="EMBL" id="RYR79269.1"/>
    </source>
</evidence>
<accession>A0A445EUV9</accession>
<feature type="compositionally biased region" description="Basic residues" evidence="8">
    <location>
        <begin position="697"/>
        <end position="713"/>
    </location>
</feature>
<dbReference type="Gene3D" id="3.40.50.300">
    <property type="entry name" value="P-loop containing nucleotide triphosphate hydrolases"/>
    <property type="match status" value="2"/>
</dbReference>
<dbReference type="InterPro" id="IPR014001">
    <property type="entry name" value="Helicase_ATP-bd"/>
</dbReference>
<proteinExistence type="inferred from homology"/>
<dbReference type="GO" id="GO:0016787">
    <property type="term" value="F:hydrolase activity"/>
    <property type="evidence" value="ECO:0007669"/>
    <property type="project" value="UniProtKB-KW"/>
</dbReference>
<dbReference type="Gramene" id="arahy.Tifrunner.gnm2.ann2.Ah01g083400.1">
    <property type="protein sequence ID" value="arahy.Tifrunner.gnm2.ann2.Ah01g083400.1-CDS"/>
    <property type="gene ID" value="arahy.Tifrunner.gnm2.ann2.Ah01g083400"/>
</dbReference>
<organism evidence="12 13">
    <name type="scientific">Arachis hypogaea</name>
    <name type="common">Peanut</name>
    <dbReference type="NCBI Taxonomy" id="3818"/>
    <lineage>
        <taxon>Eukaryota</taxon>
        <taxon>Viridiplantae</taxon>
        <taxon>Streptophyta</taxon>
        <taxon>Embryophyta</taxon>
        <taxon>Tracheophyta</taxon>
        <taxon>Spermatophyta</taxon>
        <taxon>Magnoliopsida</taxon>
        <taxon>eudicotyledons</taxon>
        <taxon>Gunneridae</taxon>
        <taxon>Pentapetalae</taxon>
        <taxon>rosids</taxon>
        <taxon>fabids</taxon>
        <taxon>Fabales</taxon>
        <taxon>Fabaceae</taxon>
        <taxon>Papilionoideae</taxon>
        <taxon>50 kb inversion clade</taxon>
        <taxon>dalbergioids sensu lato</taxon>
        <taxon>Dalbergieae</taxon>
        <taxon>Pterocarpus clade</taxon>
        <taxon>Arachis</taxon>
    </lineage>
</organism>
<gene>
    <name evidence="12" type="ORF">Ahy_A01g004102</name>
</gene>
<dbReference type="Pfam" id="PF00270">
    <property type="entry name" value="DEAD"/>
    <property type="match status" value="1"/>
</dbReference>